<keyword evidence="3" id="KW-1185">Reference proteome</keyword>
<comment type="caution">
    <text evidence="2">The sequence shown here is derived from an EMBL/GenBank/DDBJ whole genome shotgun (WGS) entry which is preliminary data.</text>
</comment>
<name>A0A8K0JGY0_9TREE</name>
<dbReference type="AlphaFoldDB" id="A0A8K0JGY0"/>
<protein>
    <recommendedName>
        <fullName evidence="4">DUF1264-domain-containing protein</fullName>
    </recommendedName>
</protein>
<dbReference type="OrthoDB" id="1901244at2759"/>
<gene>
    <name evidence="2" type="ORF">FFLO_06117</name>
</gene>
<dbReference type="PANTHER" id="PTHR31360:SF0">
    <property type="entry name" value="OIL BODY-ASSOCIATED PROTEIN 1B"/>
    <property type="match status" value="1"/>
</dbReference>
<sequence length="262" mass="29623">MSNPVQQVSSEHEDGLKQTYRSEPYQATGAALMSFGPLQGIRQHLCAFHCYADEPTRHVKAHHLCSHLHLTPDTKKEINMHQCIIYDSNGPGARLIGIEYVVPAEVFKALPEEEKKYWHSHKYEVESGLLMLLGKALVPNMVMDQAEIPAMTELHDTYGKTVHTWQYDKYPDFPMGPPQLMMSYTNDGQVPQDMVKERDEMYGVDTAHARAHRATYLPKQQLENPTLPGADQWTQGKGWQFEVADSGLKGMGKAQGEEGEKE</sequence>
<reference evidence="2" key="1">
    <citation type="submission" date="2020-04" db="EMBL/GenBank/DDBJ databases">
        <title>Analysis of mating type loci in Filobasidium floriforme.</title>
        <authorList>
            <person name="Nowrousian M."/>
        </authorList>
    </citation>
    <scope>NUCLEOTIDE SEQUENCE</scope>
    <source>
        <strain evidence="2">CBS 6242</strain>
    </source>
</reference>
<dbReference type="InterPro" id="IPR010686">
    <property type="entry name" value="OBAP-like"/>
</dbReference>
<proteinExistence type="inferred from homology"/>
<evidence type="ECO:0008006" key="4">
    <source>
        <dbReference type="Google" id="ProtNLM"/>
    </source>
</evidence>
<organism evidence="2 3">
    <name type="scientific">Filobasidium floriforme</name>
    <dbReference type="NCBI Taxonomy" id="5210"/>
    <lineage>
        <taxon>Eukaryota</taxon>
        <taxon>Fungi</taxon>
        <taxon>Dikarya</taxon>
        <taxon>Basidiomycota</taxon>
        <taxon>Agaricomycotina</taxon>
        <taxon>Tremellomycetes</taxon>
        <taxon>Filobasidiales</taxon>
        <taxon>Filobasidiaceae</taxon>
        <taxon>Filobasidium</taxon>
    </lineage>
</organism>
<dbReference type="PANTHER" id="PTHR31360">
    <property type="match status" value="1"/>
</dbReference>
<evidence type="ECO:0000313" key="2">
    <source>
        <dbReference type="EMBL" id="KAG7528494.1"/>
    </source>
</evidence>
<dbReference type="EMBL" id="JABELV010000180">
    <property type="protein sequence ID" value="KAG7528494.1"/>
    <property type="molecule type" value="Genomic_DNA"/>
</dbReference>
<accession>A0A8K0JGY0</accession>
<comment type="similarity">
    <text evidence="1">Belongs to the OBAP family.</text>
</comment>
<evidence type="ECO:0000313" key="3">
    <source>
        <dbReference type="Proteomes" id="UP000812966"/>
    </source>
</evidence>
<evidence type="ECO:0000256" key="1">
    <source>
        <dbReference type="ARBA" id="ARBA00009740"/>
    </source>
</evidence>
<dbReference type="Pfam" id="PF06884">
    <property type="entry name" value="DUF1264"/>
    <property type="match status" value="1"/>
</dbReference>
<dbReference type="Proteomes" id="UP000812966">
    <property type="component" value="Unassembled WGS sequence"/>
</dbReference>